<evidence type="ECO:0000313" key="2">
    <source>
        <dbReference type="EMBL" id="HED11331.1"/>
    </source>
</evidence>
<accession>A0A7V1LNN7</accession>
<dbReference type="AlphaFoldDB" id="A0A7V1LNN7"/>
<dbReference type="EMBL" id="DRLD01000323">
    <property type="protein sequence ID" value="HED11331.1"/>
    <property type="molecule type" value="Genomic_DNA"/>
</dbReference>
<gene>
    <name evidence="2" type="ORF">ENJ10_11635</name>
</gene>
<organism evidence="2">
    <name type="scientific">Caldithrix abyssi</name>
    <dbReference type="NCBI Taxonomy" id="187145"/>
    <lineage>
        <taxon>Bacteria</taxon>
        <taxon>Pseudomonadati</taxon>
        <taxon>Calditrichota</taxon>
        <taxon>Calditrichia</taxon>
        <taxon>Calditrichales</taxon>
        <taxon>Calditrichaceae</taxon>
        <taxon>Caldithrix</taxon>
    </lineage>
</organism>
<feature type="region of interest" description="Disordered" evidence="1">
    <location>
        <begin position="27"/>
        <end position="60"/>
    </location>
</feature>
<name>A0A7V1LNN7_CALAY</name>
<comment type="caution">
    <text evidence="2">The sequence shown here is derived from an EMBL/GenBank/DDBJ whole genome shotgun (WGS) entry which is preliminary data.</text>
</comment>
<proteinExistence type="predicted"/>
<evidence type="ECO:0000256" key="1">
    <source>
        <dbReference type="SAM" id="MobiDB-lite"/>
    </source>
</evidence>
<reference evidence="2" key="1">
    <citation type="journal article" date="2020" name="mSystems">
        <title>Genome- and Community-Level Interaction Insights into Carbon Utilization and Element Cycling Functions of Hydrothermarchaeota in Hydrothermal Sediment.</title>
        <authorList>
            <person name="Zhou Z."/>
            <person name="Liu Y."/>
            <person name="Xu W."/>
            <person name="Pan J."/>
            <person name="Luo Z.H."/>
            <person name="Li M."/>
        </authorList>
    </citation>
    <scope>NUCLEOTIDE SEQUENCE [LARGE SCALE GENOMIC DNA]</scope>
    <source>
        <strain evidence="2">HyVt-456</strain>
    </source>
</reference>
<protein>
    <submittedName>
        <fullName evidence="2">Uncharacterized protein</fullName>
    </submittedName>
</protein>
<sequence length="60" mass="7152">MFKFLLLALLGFFIFRYLRQTLFGGGTKKEVPRREKGSVEKPFQEKHRNEIEDADFEDLD</sequence>
<dbReference type="Proteomes" id="UP000886005">
    <property type="component" value="Unassembled WGS sequence"/>
</dbReference>
<feature type="compositionally biased region" description="Basic and acidic residues" evidence="1">
    <location>
        <begin position="27"/>
        <end position="51"/>
    </location>
</feature>